<evidence type="ECO:0000256" key="1">
    <source>
        <dbReference type="SAM" id="MobiDB-lite"/>
    </source>
</evidence>
<dbReference type="Pfam" id="PF13559">
    <property type="entry name" value="DUF4129"/>
    <property type="match status" value="1"/>
</dbReference>
<sequence>MPSIDIDRDAAHRAAQAELDKPVYSRGSALQQLSDWVNEQLYRLLEKTSSLPGGWFTAAVLFILLTAAVVVAVRVARRTLRTRRGEAALFETTQLTAAQHRSTAEDYAAQGDWAAAIRHRLRAVARQLEQTGVLDPAPGRTANELARDAGVTLPQLAAELFRAATVFNDVTYGERPGTQPEYRMIADLDEHLRSRSSDTPARAAAGAGAGAGESWARVR</sequence>
<protein>
    <submittedName>
        <fullName evidence="4">DUF4129 domain-containing protein</fullName>
    </submittedName>
</protein>
<dbReference type="AlphaFoldDB" id="A0A557XBZ9"/>
<evidence type="ECO:0000313" key="4">
    <source>
        <dbReference type="EMBL" id="TVS83021.1"/>
    </source>
</evidence>
<organism evidence="4 5">
    <name type="scientific">Mycobacterium helveticum</name>
    <dbReference type="NCBI Taxonomy" id="2592811"/>
    <lineage>
        <taxon>Bacteria</taxon>
        <taxon>Bacillati</taxon>
        <taxon>Actinomycetota</taxon>
        <taxon>Actinomycetes</taxon>
        <taxon>Mycobacteriales</taxon>
        <taxon>Mycobacteriaceae</taxon>
        <taxon>Mycobacterium</taxon>
    </lineage>
</organism>
<accession>A0A557XBZ9</accession>
<evidence type="ECO:0000259" key="3">
    <source>
        <dbReference type="Pfam" id="PF13559"/>
    </source>
</evidence>
<keyword evidence="2" id="KW-1133">Transmembrane helix</keyword>
<feature type="transmembrane region" description="Helical" evidence="2">
    <location>
        <begin position="55"/>
        <end position="76"/>
    </location>
</feature>
<dbReference type="InterPro" id="IPR025403">
    <property type="entry name" value="TgpA-like_C"/>
</dbReference>
<name>A0A557XBZ9_9MYCO</name>
<reference evidence="4 5" key="1">
    <citation type="submission" date="2019-07" db="EMBL/GenBank/DDBJ databases">
        <title>New Mycobacterium species.</title>
        <authorList>
            <person name="Tortoli E."/>
            <person name="Ghielmetti G."/>
            <person name="Friedel U."/>
            <person name="Trovato A."/>
        </authorList>
    </citation>
    <scope>NUCLEOTIDE SEQUENCE [LARGE SCALE GENOMIC DNA]</scope>
    <source>
        <strain evidence="4 5">16-83</strain>
    </source>
</reference>
<comment type="caution">
    <text evidence="4">The sequence shown here is derived from an EMBL/GenBank/DDBJ whole genome shotgun (WGS) entry which is preliminary data.</text>
</comment>
<dbReference type="EMBL" id="VMQU01000161">
    <property type="protein sequence ID" value="TVS83021.1"/>
    <property type="molecule type" value="Genomic_DNA"/>
</dbReference>
<dbReference type="RefSeq" id="WP_144956309.1">
    <property type="nucleotide sequence ID" value="NZ_VMQU01000161.1"/>
</dbReference>
<proteinExistence type="predicted"/>
<gene>
    <name evidence="4" type="ORF">FPZ47_24525</name>
</gene>
<keyword evidence="5" id="KW-1185">Reference proteome</keyword>
<keyword evidence="2" id="KW-0812">Transmembrane</keyword>
<feature type="domain" description="Protein-glutamine gamma-glutamyltransferase-like C-terminal" evidence="3">
    <location>
        <begin position="121"/>
        <end position="188"/>
    </location>
</feature>
<evidence type="ECO:0000256" key="2">
    <source>
        <dbReference type="SAM" id="Phobius"/>
    </source>
</evidence>
<dbReference type="OrthoDB" id="3389322at2"/>
<evidence type="ECO:0000313" key="5">
    <source>
        <dbReference type="Proteomes" id="UP000320513"/>
    </source>
</evidence>
<dbReference type="Proteomes" id="UP000320513">
    <property type="component" value="Unassembled WGS sequence"/>
</dbReference>
<feature type="region of interest" description="Disordered" evidence="1">
    <location>
        <begin position="193"/>
        <end position="219"/>
    </location>
</feature>
<keyword evidence="2" id="KW-0472">Membrane</keyword>